<dbReference type="HOGENOM" id="CLU_1022389_0_0_3"/>
<dbReference type="RefSeq" id="WP_008187932.1">
    <property type="nucleotide sequence ID" value="NZ_GL890954.1"/>
</dbReference>
<dbReference type="EMBL" id="GL890954">
    <property type="protein sequence ID" value="EGJ30326.1"/>
    <property type="molecule type" value="Genomic_DNA"/>
</dbReference>
<sequence length="272" mass="28992">MLKLHKYSWQFIRQAFLVGICFYSFNSTLGNIVKADEVPSNNRTCTNNRVAQADSTNPSETEQSQAPAGIIDIDCRRDIRKIKSFLQNALNGVSDPLLDRGSTDTQIGTALRPGINADAILNVNVNNPAGGVTIPILSPGFRSPSAAPMMISFPGQLDALGNFTFNVMDPVVSSSMGGAHIGGLPDSVFTFNVGTTEFTANQSLDVRNNFVRAISDSPDENQTVFRMLGIIINPDDSSSVTSAGVTPESVPTGQVPIISLPGGVMRGSMPDR</sequence>
<name>F4XYB3_9CYAN</name>
<protein>
    <submittedName>
        <fullName evidence="1">Uncharacterized protein</fullName>
    </submittedName>
</protein>
<keyword evidence="2" id="KW-1185">Reference proteome</keyword>
<organism evidence="1 2">
    <name type="scientific">Moorena producens 3L</name>
    <dbReference type="NCBI Taxonomy" id="489825"/>
    <lineage>
        <taxon>Bacteria</taxon>
        <taxon>Bacillati</taxon>
        <taxon>Cyanobacteriota</taxon>
        <taxon>Cyanophyceae</taxon>
        <taxon>Coleofasciculales</taxon>
        <taxon>Coleofasciculaceae</taxon>
        <taxon>Moorena</taxon>
    </lineage>
</organism>
<dbReference type="AlphaFoldDB" id="F4XYB3"/>
<evidence type="ECO:0000313" key="1">
    <source>
        <dbReference type="EMBL" id="EGJ30326.1"/>
    </source>
</evidence>
<reference evidence="2" key="1">
    <citation type="journal article" date="2011" name="Proc. Natl. Acad. Sci. U.S.A.">
        <title>Genomic insights into the physiology and ecology of the marine filamentous cyanobacterium Lyngbya majuscula.</title>
        <authorList>
            <person name="Jones A.C."/>
            <person name="Monroe E.A."/>
            <person name="Podell S."/>
            <person name="Hess W.R."/>
            <person name="Klages S."/>
            <person name="Esquenazi E."/>
            <person name="Niessen S."/>
            <person name="Hoover H."/>
            <person name="Rothmann M."/>
            <person name="Lasken R.S."/>
            <person name="Yates J.R.III."/>
            <person name="Reinhardt R."/>
            <person name="Kube M."/>
            <person name="Burkart M.D."/>
            <person name="Allen E.E."/>
            <person name="Dorrestein P.C."/>
            <person name="Gerwick W.H."/>
            <person name="Gerwick L."/>
        </authorList>
    </citation>
    <scope>NUCLEOTIDE SEQUENCE [LARGE SCALE GENOMIC DNA]</scope>
    <source>
        <strain evidence="2">3L</strain>
    </source>
</reference>
<accession>F4XYB3</accession>
<dbReference type="Proteomes" id="UP000003959">
    <property type="component" value="Unassembled WGS sequence"/>
</dbReference>
<proteinExistence type="predicted"/>
<gene>
    <name evidence="1" type="ORF">LYNGBM3L_51650</name>
</gene>
<evidence type="ECO:0000313" key="2">
    <source>
        <dbReference type="Proteomes" id="UP000003959"/>
    </source>
</evidence>